<proteinExistence type="predicted"/>
<gene>
    <name evidence="1" type="ORF">NCTC11087_01457</name>
</gene>
<dbReference type="PANTHER" id="PTHR41317:SF1">
    <property type="entry name" value="PD-(D_E)XK NUCLEASE FAMILY TRANSPOSASE"/>
    <property type="match status" value="1"/>
</dbReference>
<keyword evidence="2" id="KW-1185">Reference proteome</keyword>
<dbReference type="OrthoDB" id="2057992at2"/>
<organism evidence="1 2">
    <name type="scientific">Faecalicoccus pleomorphus</name>
    <dbReference type="NCBI Taxonomy" id="1323"/>
    <lineage>
        <taxon>Bacteria</taxon>
        <taxon>Bacillati</taxon>
        <taxon>Bacillota</taxon>
        <taxon>Erysipelotrichia</taxon>
        <taxon>Erysipelotrichales</taxon>
        <taxon>Erysipelotrichaceae</taxon>
        <taxon>Faecalicoccus</taxon>
    </lineage>
</organism>
<dbReference type="PANTHER" id="PTHR41317">
    <property type="entry name" value="PD-(D_E)XK NUCLEASE FAMILY TRANSPOSASE"/>
    <property type="match status" value="1"/>
</dbReference>
<reference evidence="1 2" key="1">
    <citation type="submission" date="2018-06" db="EMBL/GenBank/DDBJ databases">
        <authorList>
            <consortium name="Pathogen Informatics"/>
            <person name="Doyle S."/>
        </authorList>
    </citation>
    <scope>NUCLEOTIDE SEQUENCE [LARGE SCALE GENOMIC DNA]</scope>
    <source>
        <strain evidence="1 2">NCTC11087</strain>
    </source>
</reference>
<dbReference type="NCBIfam" id="TIGR01784">
    <property type="entry name" value="T_den_put_tspse"/>
    <property type="match status" value="1"/>
</dbReference>
<dbReference type="InterPro" id="IPR010106">
    <property type="entry name" value="RpnA"/>
</dbReference>
<protein>
    <submittedName>
        <fullName evidence="1">PD-(D/E)XK nuclease family transposase</fullName>
    </submittedName>
</protein>
<name>A0A380LRN8_9FIRM</name>
<evidence type="ECO:0000313" key="1">
    <source>
        <dbReference type="EMBL" id="SUO04536.1"/>
    </source>
</evidence>
<sequence length="225" mass="26850">MDLLVSFDDGRLANIEMQVVYDPEEFFYRMFYYEIRLASRQVLKEKEPYSNFHPVYQIVITDFIISSEYEKLVEQFEQRNWKGQALKYAGQLMQLIFVQLPKVPLMNVKDMSLLEKWSFFLKYFEDEGKQSIIKEVIKQEEGIAMADRIIKYMSQEWIDQLNEEFEQLSINDSIRMENARIKRAKEKGREEGQKDLIKLLSQTMTAEEISKATQKPLEEIQNILK</sequence>
<dbReference type="AlphaFoldDB" id="A0A380LRN8"/>
<dbReference type="Proteomes" id="UP000255523">
    <property type="component" value="Unassembled WGS sequence"/>
</dbReference>
<evidence type="ECO:0000313" key="2">
    <source>
        <dbReference type="Proteomes" id="UP000255523"/>
    </source>
</evidence>
<dbReference type="EMBL" id="UHFX01000003">
    <property type="protein sequence ID" value="SUO04536.1"/>
    <property type="molecule type" value="Genomic_DNA"/>
</dbReference>
<accession>A0A380LRN8</accession>